<dbReference type="GO" id="GO:0050660">
    <property type="term" value="F:flavin adenine dinucleotide binding"/>
    <property type="evidence" value="ECO:0007669"/>
    <property type="project" value="TreeGrafter"/>
</dbReference>
<organism evidence="10 11">
    <name type="scientific">Naegleria lovaniensis</name>
    <name type="common">Amoeba</name>
    <dbReference type="NCBI Taxonomy" id="51637"/>
    <lineage>
        <taxon>Eukaryota</taxon>
        <taxon>Discoba</taxon>
        <taxon>Heterolobosea</taxon>
        <taxon>Tetramitia</taxon>
        <taxon>Eutetramitia</taxon>
        <taxon>Vahlkampfiidae</taxon>
        <taxon>Naegleria</taxon>
    </lineage>
</organism>
<proteinExistence type="predicted"/>
<dbReference type="PROSITE" id="PS50902">
    <property type="entry name" value="FLAVODOXIN_LIKE"/>
    <property type="match status" value="1"/>
</dbReference>
<dbReference type="Pfam" id="PF00175">
    <property type="entry name" value="NAD_binding_1"/>
    <property type="match status" value="1"/>
</dbReference>
<evidence type="ECO:0000256" key="4">
    <source>
        <dbReference type="ARBA" id="ARBA00022643"/>
    </source>
</evidence>
<dbReference type="Pfam" id="PF00667">
    <property type="entry name" value="FAD_binding_1"/>
    <property type="match status" value="1"/>
</dbReference>
<evidence type="ECO:0000256" key="1">
    <source>
        <dbReference type="ARBA" id="ARBA00001917"/>
    </source>
</evidence>
<protein>
    <submittedName>
        <fullName evidence="10">Uncharacterized protein</fullName>
    </submittedName>
</protein>
<dbReference type="GeneID" id="68105231"/>
<feature type="domain" description="Flavodoxin-like" evidence="8">
    <location>
        <begin position="208"/>
        <end position="360"/>
    </location>
</feature>
<evidence type="ECO:0000259" key="9">
    <source>
        <dbReference type="PROSITE" id="PS51384"/>
    </source>
</evidence>
<dbReference type="InterPro" id="IPR001709">
    <property type="entry name" value="Flavoprot_Pyr_Nucl_cyt_Rdtase"/>
</dbReference>
<dbReference type="SUPFAM" id="SSF52343">
    <property type="entry name" value="Ferredoxin reductase-like, C-terminal NADP-linked domain"/>
    <property type="match status" value="1"/>
</dbReference>
<keyword evidence="4" id="KW-0288">FMN</keyword>
<keyword evidence="11" id="KW-1185">Reference proteome</keyword>
<keyword evidence="7" id="KW-0560">Oxidoreductase</keyword>
<evidence type="ECO:0000313" key="10">
    <source>
        <dbReference type="EMBL" id="KAG2373175.1"/>
    </source>
</evidence>
<dbReference type="Proteomes" id="UP000816034">
    <property type="component" value="Unassembled WGS sequence"/>
</dbReference>
<dbReference type="InterPro" id="IPR017938">
    <property type="entry name" value="Riboflavin_synthase-like_b-brl"/>
</dbReference>
<dbReference type="RefSeq" id="XP_044542349.1">
    <property type="nucleotide sequence ID" value="XM_044688580.1"/>
</dbReference>
<evidence type="ECO:0000313" key="11">
    <source>
        <dbReference type="Proteomes" id="UP000816034"/>
    </source>
</evidence>
<reference evidence="10 11" key="1">
    <citation type="journal article" date="2018" name="BMC Genomics">
        <title>The genome of Naegleria lovaniensis, the basis for a comparative approach to unravel pathogenicity factors of the human pathogenic amoeba N. fowleri.</title>
        <authorList>
            <person name="Liechti N."/>
            <person name="Schurch N."/>
            <person name="Bruggmann R."/>
            <person name="Wittwer M."/>
        </authorList>
    </citation>
    <scope>NUCLEOTIDE SEQUENCE [LARGE SCALE GENOMIC DNA]</scope>
    <source>
        <strain evidence="10 11">ATCC 30569</strain>
    </source>
</reference>
<dbReference type="PANTHER" id="PTHR19384:SF128">
    <property type="entry name" value="NADPH OXIDOREDUCTASE A"/>
    <property type="match status" value="1"/>
</dbReference>
<dbReference type="InterPro" id="IPR008254">
    <property type="entry name" value="Flavodoxin/NO_synth"/>
</dbReference>
<dbReference type="PANTHER" id="PTHR19384">
    <property type="entry name" value="NITRIC OXIDE SYNTHASE-RELATED"/>
    <property type="match status" value="1"/>
</dbReference>
<dbReference type="InterPro" id="IPR039261">
    <property type="entry name" value="FNR_nucleotide-bd"/>
</dbReference>
<dbReference type="GO" id="GO:0016491">
    <property type="term" value="F:oxidoreductase activity"/>
    <property type="evidence" value="ECO:0007669"/>
    <property type="project" value="UniProtKB-KW"/>
</dbReference>
<comment type="caution">
    <text evidence="10">The sequence shown here is derived from an EMBL/GenBank/DDBJ whole genome shotgun (WGS) entry which is preliminary data.</text>
</comment>
<dbReference type="Gene3D" id="3.40.50.80">
    <property type="entry name" value="Nucleotide-binding domain of ferredoxin-NADP reductase (FNR) module"/>
    <property type="match status" value="1"/>
</dbReference>
<dbReference type="InterPro" id="IPR001433">
    <property type="entry name" value="OxRdtase_FAD/NAD-bd"/>
</dbReference>
<dbReference type="AlphaFoldDB" id="A0AA88KBM3"/>
<accession>A0AA88KBM3</accession>
<dbReference type="InterPro" id="IPR003097">
    <property type="entry name" value="CysJ-like_FAD-binding"/>
</dbReference>
<dbReference type="PRINTS" id="PR00371">
    <property type="entry name" value="FPNCR"/>
</dbReference>
<dbReference type="GO" id="GO:0005829">
    <property type="term" value="C:cytosol"/>
    <property type="evidence" value="ECO:0007669"/>
    <property type="project" value="TreeGrafter"/>
</dbReference>
<evidence type="ECO:0000256" key="7">
    <source>
        <dbReference type="ARBA" id="ARBA00023002"/>
    </source>
</evidence>
<sequence>MADLLEFLLHIINSSTKGQSSNSLAKSQLCSSYDLLSFASHKVLIKNIFPQTILLNTKPSQPRAASKNKNYSSSLFTFIQHNLTNGVASLSQAAELVNDVSSSQSSSQSRTRKRIQSSSKWILLLKLVSGLLVAGLSTTVIYKIYQQVKLTREFIESSAEDHEISKNSKSEISLMKPKIVWTPKTVNIESLSMMKQQNQLHDRKVVNILVLFGTEFGFSKQVATKVCEMIVDKLNRLQTSSFLYVPRLLDVKYFKIIDWSKETCVITVCSTYGEGVPPNSALSFFEHLQAMKQHEIVTSNKLFYSVLALGDKSYSHFCRAGKTLDSLFESKFLNGIRLLERVDVDRDDWRVINKWISNLLTRLQEENLMFNADEFIDYLQQDSVKLPEATESNFDRTNPFYATIIEKRQLCNDTSDQNDIRECIHFCLDLSSSIIPAPTTSEKSQSAQQLLKYLPGDALGVLPENDPHLVDILVKYLGLYFTSEHSVSNVPLVKTPSNYYSPNDKSKIDIAEEHILSAMPEYITLKDALTRFYDLKNVNIALIRLLWEKQNFTGLECVKSKLECILQDESVCAHYLQERWLQDVLEDYLVPLIFDRENKQWSKLNTVSIQDVLEHLKLLLPRYYSISSSSSLTSNETASVTVSIVSYKSANNKTRHGVATHFLKRANQIPVFISPNTTFKLPQDTRVPIIMVGPGTGIAPFKGFIEERLFTKSTGRNLLFYGCRDRNKDFLYRKELEKWSEQGDIELYVAFSRENPSKKVYVQDLLLEHSLSIYELLTRDNAYFYICGDGSSMCPSVLTTLRSIFLNYHPQCKSIEDASHQVELLESERRLCKDVW</sequence>
<keyword evidence="6" id="KW-0521">NADP</keyword>
<evidence type="ECO:0000256" key="6">
    <source>
        <dbReference type="ARBA" id="ARBA00022857"/>
    </source>
</evidence>
<dbReference type="GO" id="GO:0010181">
    <property type="term" value="F:FMN binding"/>
    <property type="evidence" value="ECO:0007669"/>
    <property type="project" value="InterPro"/>
</dbReference>
<evidence type="ECO:0000256" key="2">
    <source>
        <dbReference type="ARBA" id="ARBA00001974"/>
    </source>
</evidence>
<dbReference type="PROSITE" id="PS51384">
    <property type="entry name" value="FAD_FR"/>
    <property type="match status" value="1"/>
</dbReference>
<keyword evidence="3" id="KW-0285">Flavoprotein</keyword>
<feature type="domain" description="FAD-binding FR-type" evidence="9">
    <location>
        <begin position="397"/>
        <end position="701"/>
    </location>
</feature>
<dbReference type="Gene3D" id="2.40.30.10">
    <property type="entry name" value="Translation factors"/>
    <property type="match status" value="1"/>
</dbReference>
<dbReference type="Pfam" id="PF00258">
    <property type="entry name" value="Flavodoxin_1"/>
    <property type="match status" value="1"/>
</dbReference>
<evidence type="ECO:0000256" key="5">
    <source>
        <dbReference type="ARBA" id="ARBA00022827"/>
    </source>
</evidence>
<dbReference type="SUPFAM" id="SSF63380">
    <property type="entry name" value="Riboflavin synthase domain-like"/>
    <property type="match status" value="1"/>
</dbReference>
<comment type="cofactor">
    <cofactor evidence="2">
        <name>FAD</name>
        <dbReference type="ChEBI" id="CHEBI:57692"/>
    </cofactor>
</comment>
<dbReference type="InterPro" id="IPR029039">
    <property type="entry name" value="Flavoprotein-like_sf"/>
</dbReference>
<evidence type="ECO:0000256" key="3">
    <source>
        <dbReference type="ARBA" id="ARBA00022630"/>
    </source>
</evidence>
<dbReference type="InterPro" id="IPR017927">
    <property type="entry name" value="FAD-bd_FR_type"/>
</dbReference>
<keyword evidence="5" id="KW-0274">FAD</keyword>
<dbReference type="InterPro" id="IPR023173">
    <property type="entry name" value="NADPH_Cyt_P450_Rdtase_alpha"/>
</dbReference>
<dbReference type="SUPFAM" id="SSF52218">
    <property type="entry name" value="Flavoproteins"/>
    <property type="match status" value="1"/>
</dbReference>
<dbReference type="Gene3D" id="3.40.50.360">
    <property type="match status" value="1"/>
</dbReference>
<comment type="cofactor">
    <cofactor evidence="1">
        <name>FMN</name>
        <dbReference type="ChEBI" id="CHEBI:58210"/>
    </cofactor>
</comment>
<gene>
    <name evidence="10" type="ORF">C9374_012777</name>
</gene>
<evidence type="ECO:0000259" key="8">
    <source>
        <dbReference type="PROSITE" id="PS50902"/>
    </source>
</evidence>
<name>A0AA88KBM3_NAELO</name>
<dbReference type="EMBL" id="PYSW02000059">
    <property type="protein sequence ID" value="KAG2373175.1"/>
    <property type="molecule type" value="Genomic_DNA"/>
</dbReference>
<dbReference type="Gene3D" id="1.20.990.10">
    <property type="entry name" value="NADPH-cytochrome p450 Reductase, Chain A, domain 3"/>
    <property type="match status" value="1"/>
</dbReference>